<feature type="region of interest" description="Disordered" evidence="1">
    <location>
        <begin position="65"/>
        <end position="92"/>
    </location>
</feature>
<dbReference type="AlphaFoldDB" id="A0A4R9LLC0"/>
<comment type="caution">
    <text evidence="2">The sequence shown here is derived from an EMBL/GenBank/DDBJ whole genome shotgun (WGS) entry which is preliminary data.</text>
</comment>
<accession>A0A4R9LLC0</accession>
<name>A0A4R9LLC0_9LEPT</name>
<feature type="compositionally biased region" description="Polar residues" evidence="1">
    <location>
        <begin position="65"/>
        <end position="85"/>
    </location>
</feature>
<evidence type="ECO:0000256" key="1">
    <source>
        <dbReference type="SAM" id="MobiDB-lite"/>
    </source>
</evidence>
<reference evidence="2" key="1">
    <citation type="journal article" date="2019" name="PLoS Negl. Trop. Dis.">
        <title>Revisiting the worldwide diversity of Leptospira species in the environment.</title>
        <authorList>
            <person name="Vincent A.T."/>
            <person name="Schiettekatte O."/>
            <person name="Bourhy P."/>
            <person name="Veyrier F.J."/>
            <person name="Picardeau M."/>
        </authorList>
    </citation>
    <scope>NUCLEOTIDE SEQUENCE [LARGE SCALE GENOMIC DNA]</scope>
    <source>
        <strain evidence="2">201400974</strain>
    </source>
</reference>
<proteinExistence type="predicted"/>
<dbReference type="EMBL" id="RQHV01000062">
    <property type="protein sequence ID" value="TGN07045.1"/>
    <property type="molecule type" value="Genomic_DNA"/>
</dbReference>
<organism evidence="2 3">
    <name type="scientific">Leptospira ilyithenensis</name>
    <dbReference type="NCBI Taxonomy" id="2484901"/>
    <lineage>
        <taxon>Bacteria</taxon>
        <taxon>Pseudomonadati</taxon>
        <taxon>Spirochaetota</taxon>
        <taxon>Spirochaetia</taxon>
        <taxon>Leptospirales</taxon>
        <taxon>Leptospiraceae</taxon>
        <taxon>Leptospira</taxon>
    </lineage>
</organism>
<keyword evidence="3" id="KW-1185">Reference proteome</keyword>
<evidence type="ECO:0000313" key="3">
    <source>
        <dbReference type="Proteomes" id="UP000298264"/>
    </source>
</evidence>
<dbReference type="Proteomes" id="UP000298264">
    <property type="component" value="Unassembled WGS sequence"/>
</dbReference>
<evidence type="ECO:0000313" key="2">
    <source>
        <dbReference type="EMBL" id="TGN07045.1"/>
    </source>
</evidence>
<protein>
    <recommendedName>
        <fullName evidence="4">DUF4105 domain-containing protein</fullName>
    </recommendedName>
</protein>
<evidence type="ECO:0008006" key="4">
    <source>
        <dbReference type="Google" id="ProtNLM"/>
    </source>
</evidence>
<gene>
    <name evidence="2" type="ORF">EHS11_18155</name>
</gene>
<sequence length="505" mass="59173">MTKEDLKIKWNGIYIIQRKWIENREERKKEALFFKKIEEAKDNVLEWEVPGLGYWKENALNESLPNVQEGHSNSPIAEAESNQKPNEWEKDPGVLSLSPPPRYVSSVTRWEEKKQKEFVRRFQIKKITPNLEQFIKLDFGNGFQLTEEERTKLKSYLGNLESELAYCLGSDLCAGWEEILTLIRLQSIELSLSSGYFVIPKKTKKSLFYREITDLEIPKEVWAKKKEEALELFQLTKIRFFSFYDPTSFQDWETVGSKVHSIYSENLEFADMDIYPKAGAKIKILLTDAFRADDSRQLLTYQTRSDHYEKLVSDIYSYHLIYKNCTNELFRYLNIFYPDPETRKEKLGGTVSEKTNSFSFIPAIAYHQVKSNYKTKDPKQFLSYRLAKKKEADLGFFSNIGEDMTFFSSTYKKSSFDPSFVFFTDDTIALRPIYGLTNITWGIGNTGIGIFYLPWDKGKRLKQAAEGVFFSLPEIFFFNIRKGFFPYVTREDLPKSYLQETIETK</sequence>
<dbReference type="OrthoDB" id="5556891at2"/>